<dbReference type="OrthoDB" id="185346at2"/>
<dbReference type="InterPro" id="IPR018060">
    <property type="entry name" value="HTH_AraC"/>
</dbReference>
<keyword evidence="7" id="KW-1185">Reference proteome</keyword>
<dbReference type="GO" id="GO:0043565">
    <property type="term" value="F:sequence-specific DNA binding"/>
    <property type="evidence" value="ECO:0007669"/>
    <property type="project" value="InterPro"/>
</dbReference>
<dbReference type="InterPro" id="IPR009057">
    <property type="entry name" value="Homeodomain-like_sf"/>
</dbReference>
<keyword evidence="4" id="KW-0804">Transcription</keyword>
<evidence type="ECO:0000313" key="7">
    <source>
        <dbReference type="Proteomes" id="UP000076023"/>
    </source>
</evidence>
<dbReference type="PANTHER" id="PTHR46796">
    <property type="entry name" value="HTH-TYPE TRANSCRIPTIONAL ACTIVATOR RHAS-RELATED"/>
    <property type="match status" value="1"/>
</dbReference>
<dbReference type="InterPro" id="IPR037923">
    <property type="entry name" value="HTH-like"/>
</dbReference>
<keyword evidence="1" id="KW-0805">Transcription regulation</keyword>
<keyword evidence="2 6" id="KW-0238">DNA-binding</keyword>
<dbReference type="SMART" id="SM00342">
    <property type="entry name" value="HTH_ARAC"/>
    <property type="match status" value="1"/>
</dbReference>
<evidence type="ECO:0000256" key="4">
    <source>
        <dbReference type="ARBA" id="ARBA00023163"/>
    </source>
</evidence>
<feature type="domain" description="HTH araC/xylS-type" evidence="5">
    <location>
        <begin position="190"/>
        <end position="288"/>
    </location>
</feature>
<evidence type="ECO:0000256" key="2">
    <source>
        <dbReference type="ARBA" id="ARBA00023125"/>
    </source>
</evidence>
<dbReference type="Proteomes" id="UP000076023">
    <property type="component" value="Unassembled WGS sequence"/>
</dbReference>
<proteinExistence type="predicted"/>
<evidence type="ECO:0000256" key="1">
    <source>
        <dbReference type="ARBA" id="ARBA00023015"/>
    </source>
</evidence>
<sequence length="289" mass="31948">MIMVTDIATSHVMTIKAIYPPPAGRPRWSSEATVAAGLDYLSWGWREYGRHPIPLARHDGWTYQAVLAGTVCLQLENAKTTIGTGSVVLISPECAYGWSGRASDRCKILSWIWRDAPAIPGLERTPQGWSAISLPPVALATLRQLHRETRSEATLGGDLAAQALGTIRTRMDILLARALMLETGEGSRFRLAWRWLTDHPGELRPVRALSDYLQMAPSSLQRLFEKHKGMSVREAALAIRMRAARQGLRNPVLSVKEIALHLGYAHSGDFTRAYKSFWGKAPSADRKAG</sequence>
<dbReference type="PANTHER" id="PTHR46796:SF12">
    <property type="entry name" value="HTH-TYPE DNA-BINDING TRANSCRIPTIONAL ACTIVATOR EUTR"/>
    <property type="match status" value="1"/>
</dbReference>
<dbReference type="PROSITE" id="PS00041">
    <property type="entry name" value="HTH_ARAC_FAMILY_1"/>
    <property type="match status" value="1"/>
</dbReference>
<name>A0A146G332_TERSA</name>
<gene>
    <name evidence="6" type="ORF">TSACC_2277</name>
</gene>
<dbReference type="InterPro" id="IPR050204">
    <property type="entry name" value="AraC_XylS_family_regulators"/>
</dbReference>
<dbReference type="GO" id="GO:0003700">
    <property type="term" value="F:DNA-binding transcription factor activity"/>
    <property type="evidence" value="ECO:0007669"/>
    <property type="project" value="InterPro"/>
</dbReference>
<dbReference type="AlphaFoldDB" id="A0A146G332"/>
<protein>
    <submittedName>
        <fullName evidence="6">AraC-type DNA-binding protein</fullName>
    </submittedName>
</protein>
<accession>A0A146G332</accession>
<reference evidence="7" key="1">
    <citation type="journal article" date="2017" name="Genome Announc.">
        <title>Draft Genome Sequence of Terrimicrobium sacchariphilum NM-5T, a Facultative Anaerobic Soil Bacterium of the Class Spartobacteria.</title>
        <authorList>
            <person name="Qiu Y.L."/>
            <person name="Tourlousse D.M."/>
            <person name="Matsuura N."/>
            <person name="Ohashi A."/>
            <person name="Sekiguchi Y."/>
        </authorList>
    </citation>
    <scope>NUCLEOTIDE SEQUENCE [LARGE SCALE GENOMIC DNA]</scope>
    <source>
        <strain evidence="7">NM-5</strain>
    </source>
</reference>
<dbReference type="InterPro" id="IPR018062">
    <property type="entry name" value="HTH_AraC-typ_CS"/>
</dbReference>
<organism evidence="6 7">
    <name type="scientific">Terrimicrobium sacchariphilum</name>
    <dbReference type="NCBI Taxonomy" id="690879"/>
    <lineage>
        <taxon>Bacteria</taxon>
        <taxon>Pseudomonadati</taxon>
        <taxon>Verrucomicrobiota</taxon>
        <taxon>Terrimicrobiia</taxon>
        <taxon>Terrimicrobiales</taxon>
        <taxon>Terrimicrobiaceae</taxon>
        <taxon>Terrimicrobium</taxon>
    </lineage>
</organism>
<dbReference type="Gene3D" id="1.10.10.60">
    <property type="entry name" value="Homeodomain-like"/>
    <property type="match status" value="1"/>
</dbReference>
<dbReference type="SUPFAM" id="SSF51215">
    <property type="entry name" value="Regulatory protein AraC"/>
    <property type="match status" value="1"/>
</dbReference>
<dbReference type="SUPFAM" id="SSF46689">
    <property type="entry name" value="Homeodomain-like"/>
    <property type="match status" value="1"/>
</dbReference>
<comment type="caution">
    <text evidence="6">The sequence shown here is derived from an EMBL/GenBank/DDBJ whole genome shotgun (WGS) entry which is preliminary data.</text>
</comment>
<dbReference type="STRING" id="690879.TSACC_2277"/>
<evidence type="ECO:0000256" key="3">
    <source>
        <dbReference type="ARBA" id="ARBA00023159"/>
    </source>
</evidence>
<dbReference type="Pfam" id="PF12833">
    <property type="entry name" value="HTH_18"/>
    <property type="match status" value="1"/>
</dbReference>
<dbReference type="EMBL" id="BDCO01000002">
    <property type="protein sequence ID" value="GAT31883.1"/>
    <property type="molecule type" value="Genomic_DNA"/>
</dbReference>
<keyword evidence="3" id="KW-0010">Activator</keyword>
<dbReference type="InParanoid" id="A0A146G332"/>
<dbReference type="PROSITE" id="PS01124">
    <property type="entry name" value="HTH_ARAC_FAMILY_2"/>
    <property type="match status" value="1"/>
</dbReference>
<evidence type="ECO:0000313" key="6">
    <source>
        <dbReference type="EMBL" id="GAT31883.1"/>
    </source>
</evidence>
<evidence type="ECO:0000259" key="5">
    <source>
        <dbReference type="PROSITE" id="PS01124"/>
    </source>
</evidence>